<reference evidence="1 2" key="1">
    <citation type="submission" date="2018-07" db="EMBL/GenBank/DDBJ databases">
        <title>Complete genome sequence of a Pseudomonas plecoglossicida strain pathogenic to the marine fish, Larimichthys crocea.</title>
        <authorList>
            <person name="Tao Z."/>
        </authorList>
    </citation>
    <scope>NUCLEOTIDE SEQUENCE [LARGE SCALE GENOMIC DNA]</scope>
    <source>
        <strain evidence="1 2">XSDHY-P</strain>
    </source>
</reference>
<dbReference type="Proteomes" id="UP000256503">
    <property type="component" value="Chromosome"/>
</dbReference>
<gene>
    <name evidence="1" type="ORF">DVB73_05710</name>
</gene>
<dbReference type="EMBL" id="CP031146">
    <property type="protein sequence ID" value="AXM95334.1"/>
    <property type="molecule type" value="Genomic_DNA"/>
</dbReference>
<evidence type="ECO:0000313" key="2">
    <source>
        <dbReference type="Proteomes" id="UP000256503"/>
    </source>
</evidence>
<evidence type="ECO:0000313" key="1">
    <source>
        <dbReference type="EMBL" id="AXM95334.1"/>
    </source>
</evidence>
<accession>A0AAD0QTH7</accession>
<proteinExistence type="predicted"/>
<sequence>MDTFKTAALKLQKTLLTLRQTRDRLRAAGNVEEADELALRIAHVEETLAAMPPALTSPTLQ</sequence>
<name>A0AAD0QTH7_PSEDL</name>
<protein>
    <submittedName>
        <fullName evidence="1">Uncharacterized protein</fullName>
    </submittedName>
</protein>
<dbReference type="RefSeq" id="WP_016392523.1">
    <property type="nucleotide sequence ID" value="NZ_BSOM01000019.1"/>
</dbReference>
<dbReference type="AlphaFoldDB" id="A0AAD0QTH7"/>
<dbReference type="GeneID" id="49612908"/>
<organism evidence="1 2">
    <name type="scientific">Pseudomonas plecoglossicida</name>
    <dbReference type="NCBI Taxonomy" id="70775"/>
    <lineage>
        <taxon>Bacteria</taxon>
        <taxon>Pseudomonadati</taxon>
        <taxon>Pseudomonadota</taxon>
        <taxon>Gammaproteobacteria</taxon>
        <taxon>Pseudomonadales</taxon>
        <taxon>Pseudomonadaceae</taxon>
        <taxon>Pseudomonas</taxon>
    </lineage>
</organism>